<feature type="compositionally biased region" description="Pro residues" evidence="1">
    <location>
        <begin position="1157"/>
        <end position="1167"/>
    </location>
</feature>
<keyword evidence="2" id="KW-0732">Signal</keyword>
<dbReference type="Pfam" id="PF00226">
    <property type="entry name" value="DnaJ"/>
    <property type="match status" value="1"/>
</dbReference>
<dbReference type="EMBL" id="LSRX01000995">
    <property type="protein sequence ID" value="OLP85115.1"/>
    <property type="molecule type" value="Genomic_DNA"/>
</dbReference>
<evidence type="ECO:0000259" key="3">
    <source>
        <dbReference type="PROSITE" id="PS50042"/>
    </source>
</evidence>
<dbReference type="Gene3D" id="2.60.260.20">
    <property type="entry name" value="Urease metallochaperone UreE, N-terminal domain"/>
    <property type="match status" value="2"/>
</dbReference>
<dbReference type="CDD" id="cd06257">
    <property type="entry name" value="DnaJ"/>
    <property type="match status" value="1"/>
</dbReference>
<name>A0A1Q9CQE4_SYMMI</name>
<accession>A0A1Q9CQE4</accession>
<dbReference type="Pfam" id="PF01556">
    <property type="entry name" value="DnaJ_C"/>
    <property type="match status" value="1"/>
</dbReference>
<dbReference type="InterPro" id="IPR001623">
    <property type="entry name" value="DnaJ_domain"/>
</dbReference>
<dbReference type="SUPFAM" id="SSF46565">
    <property type="entry name" value="Chaperone J-domain"/>
    <property type="match status" value="1"/>
</dbReference>
<dbReference type="InterPro" id="IPR002939">
    <property type="entry name" value="DnaJ_C"/>
</dbReference>
<gene>
    <name evidence="5" type="primary">Dnaja4</name>
    <name evidence="5" type="ORF">AK812_SmicGene33933</name>
</gene>
<evidence type="ECO:0000256" key="1">
    <source>
        <dbReference type="SAM" id="MobiDB-lite"/>
    </source>
</evidence>
<dbReference type="PROSITE" id="PS50042">
    <property type="entry name" value="CNMP_BINDING_3"/>
    <property type="match status" value="1"/>
</dbReference>
<sequence>MAPPMPGRLCAVAVLLVARAVAVCTGPNDFGRSPVGISATMQSDVKGKVTVQVLCGEDAAMAAARAATTRKTATSSGEAVLACARSLHEQLEKEAETGQIGYIAPQMLDEGTPQERYRLLKTGGQFSRRAAEHGRREEFAEAIADLLRALLRANIDETAREKLMRTMIDFLKKAEKKRSKTADDGDLSELFEALGMEDDGKDNADLDRAALKRTYRELSKKEHPDKNPESAERFNMIRDAYEILSDPVKMLLYDTGGMDLIKKYEKDGDGEIERVDNYEVTHDISLEEAYQGGEKEILVNRRVVCRSCRMRPDLQRCRKCQACPGQRQQRQVWLDQWHYRVEEIEVPSNEKCTWDRQKLKMQIERGTMFGDRAHFPHMGSQLPKHIPGDALVTLRVKKHPVFKRLGDDLMVDVRISLYEALLGFKRELTHLDGHIVNFSMERGDVLKPGAALEIQGEGMPHKEDPTSAGKLVIRFHIDFPQQISAEAGDALEAALGRLPGQQSRDVRLNQGKAGTGAGLSKCCPDAADSLTVLLQGSFIEELETQVLQAPLALGEAEFLNIAELPVREKRRVRAVDGDCTVKAIHRDDFQSSLQKFPEEAKVFDRFLREASRFAVPGAPFARVQEAAGRRILAFLEAGREFQGCQRDFLATLCTEAEGVLLAPGETLQAGDLPKGHCSLFIVLAGRIQVATPEGIVFRFAGPGEVLGSAAALDLVDSSTEALKALPGMGPAFCVRIPHAAVGRALQDCPSNAELWIKNAELLHREACRSKQERCRWAAQVAVPALASTSLLAGCPQDFLMSLAGQLSEVAHSEGDEIFACNTSGKSMMIVLEGCVELHAKSGREIGCVGAGAVIGEPEALGLLSFRTATAVAVTSCRLLPVSFEALTQALSAPTAATLKEGFKQLVEGRRSQVRESLPLSAMLNLRTPLDEDVGAQLLCLRAERLPLEHGICWHPVADSDESGPRFSLVVRGRVAMEVSRGEGEPLDFHVKQGSVIPEGILAAHGAYLRAVSGDCEVYRVWQYDLLQAAHVVPQAHDWFYQLRVLEKETRAWLETRLVSARGQLLGRVPHPADKQIRGWAEKRKESQRRARELQEQLADNYLGPKLPLLPPKKLGTTAFRSWAALPGKAAPRRPPNNFPGPEAFRALKLSKAKSEPRLPPAWPPKGPPKARRKREGADHVESPVQKGESDA</sequence>
<feature type="signal peptide" evidence="2">
    <location>
        <begin position="1"/>
        <end position="22"/>
    </location>
</feature>
<dbReference type="PROSITE" id="PS50076">
    <property type="entry name" value="DNAJ_2"/>
    <property type="match status" value="1"/>
</dbReference>
<dbReference type="InterPro" id="IPR014710">
    <property type="entry name" value="RmlC-like_jellyroll"/>
</dbReference>
<dbReference type="OrthoDB" id="443936at2759"/>
<feature type="chain" id="PRO_5013294187" evidence="2">
    <location>
        <begin position="23"/>
        <end position="1191"/>
    </location>
</feature>
<feature type="compositionally biased region" description="Basic and acidic residues" evidence="1">
    <location>
        <begin position="1175"/>
        <end position="1191"/>
    </location>
</feature>
<reference evidence="5 6" key="1">
    <citation type="submission" date="2016-02" db="EMBL/GenBank/DDBJ databases">
        <title>Genome analysis of coral dinoflagellate symbionts highlights evolutionary adaptations to a symbiotic lifestyle.</title>
        <authorList>
            <person name="Aranda M."/>
            <person name="Li Y."/>
            <person name="Liew Y.J."/>
            <person name="Baumgarten S."/>
            <person name="Simakov O."/>
            <person name="Wilson M."/>
            <person name="Piel J."/>
            <person name="Ashoor H."/>
            <person name="Bougouffa S."/>
            <person name="Bajic V.B."/>
            <person name="Ryu T."/>
            <person name="Ravasi T."/>
            <person name="Bayer T."/>
            <person name="Micklem G."/>
            <person name="Kim H."/>
            <person name="Bhak J."/>
            <person name="Lajeunesse T.C."/>
            <person name="Voolstra C.R."/>
        </authorList>
    </citation>
    <scope>NUCLEOTIDE SEQUENCE [LARGE SCALE GENOMIC DNA]</scope>
    <source>
        <strain evidence="5 6">CCMP2467</strain>
    </source>
</reference>
<dbReference type="InterPro" id="IPR000595">
    <property type="entry name" value="cNMP-bd_dom"/>
</dbReference>
<feature type="domain" description="J" evidence="4">
    <location>
        <begin position="189"/>
        <end position="257"/>
    </location>
</feature>
<keyword evidence="6" id="KW-1185">Reference proteome</keyword>
<comment type="caution">
    <text evidence="5">The sequence shown here is derived from an EMBL/GenBank/DDBJ whole genome shotgun (WGS) entry which is preliminary data.</text>
</comment>
<dbReference type="InterPro" id="IPR044713">
    <property type="entry name" value="DNJA1/2-like"/>
</dbReference>
<dbReference type="PANTHER" id="PTHR43888">
    <property type="entry name" value="DNAJ-LIKE-2, ISOFORM A-RELATED"/>
    <property type="match status" value="1"/>
</dbReference>
<protein>
    <submittedName>
        <fullName evidence="5">DnaJ-like subfamily A member 4</fullName>
    </submittedName>
</protein>
<dbReference type="SMART" id="SM00100">
    <property type="entry name" value="cNMP"/>
    <property type="match status" value="2"/>
</dbReference>
<dbReference type="InterPro" id="IPR036869">
    <property type="entry name" value="J_dom_sf"/>
</dbReference>
<dbReference type="SUPFAM" id="SSF51206">
    <property type="entry name" value="cAMP-binding domain-like"/>
    <property type="match status" value="2"/>
</dbReference>
<evidence type="ECO:0000259" key="4">
    <source>
        <dbReference type="PROSITE" id="PS50076"/>
    </source>
</evidence>
<feature type="region of interest" description="Disordered" evidence="1">
    <location>
        <begin position="1126"/>
        <end position="1191"/>
    </location>
</feature>
<dbReference type="CDD" id="cd00038">
    <property type="entry name" value="CAP_ED"/>
    <property type="match status" value="2"/>
</dbReference>
<dbReference type="GO" id="GO:0051082">
    <property type="term" value="F:unfolded protein binding"/>
    <property type="evidence" value="ECO:0007669"/>
    <property type="project" value="InterPro"/>
</dbReference>
<dbReference type="Gene3D" id="2.60.120.10">
    <property type="entry name" value="Jelly Rolls"/>
    <property type="match status" value="2"/>
</dbReference>
<dbReference type="FunFam" id="2.60.260.20:FF:000013">
    <property type="entry name" value="DnaJ subfamily B member 11"/>
    <property type="match status" value="1"/>
</dbReference>
<dbReference type="GO" id="GO:0006457">
    <property type="term" value="P:protein folding"/>
    <property type="evidence" value="ECO:0007669"/>
    <property type="project" value="InterPro"/>
</dbReference>
<dbReference type="GO" id="GO:0030544">
    <property type="term" value="F:Hsp70 protein binding"/>
    <property type="evidence" value="ECO:0007669"/>
    <property type="project" value="InterPro"/>
</dbReference>
<dbReference type="InterPro" id="IPR018490">
    <property type="entry name" value="cNMP-bd_dom_sf"/>
</dbReference>
<dbReference type="Proteomes" id="UP000186817">
    <property type="component" value="Unassembled WGS sequence"/>
</dbReference>
<dbReference type="SUPFAM" id="SSF49493">
    <property type="entry name" value="HSP40/DnaJ peptide-binding domain"/>
    <property type="match status" value="2"/>
</dbReference>
<dbReference type="Gene3D" id="1.10.287.110">
    <property type="entry name" value="DnaJ domain"/>
    <property type="match status" value="1"/>
</dbReference>
<dbReference type="AlphaFoldDB" id="A0A1Q9CQE4"/>
<evidence type="ECO:0000313" key="6">
    <source>
        <dbReference type="Proteomes" id="UP000186817"/>
    </source>
</evidence>
<dbReference type="CDD" id="cd10747">
    <property type="entry name" value="DnaJ_C"/>
    <property type="match status" value="1"/>
</dbReference>
<feature type="domain" description="Cyclic nucleotide-binding" evidence="3">
    <location>
        <begin position="790"/>
        <end position="890"/>
    </location>
</feature>
<evidence type="ECO:0000256" key="2">
    <source>
        <dbReference type="SAM" id="SignalP"/>
    </source>
</evidence>
<proteinExistence type="predicted"/>
<evidence type="ECO:0000313" key="5">
    <source>
        <dbReference type="EMBL" id="OLP85115.1"/>
    </source>
</evidence>
<dbReference type="InterPro" id="IPR008971">
    <property type="entry name" value="HSP40/DnaJ_pept-bd"/>
</dbReference>
<dbReference type="Pfam" id="PF00027">
    <property type="entry name" value="cNMP_binding"/>
    <property type="match status" value="1"/>
</dbReference>
<dbReference type="SMART" id="SM00271">
    <property type="entry name" value="DnaJ"/>
    <property type="match status" value="1"/>
</dbReference>
<organism evidence="5 6">
    <name type="scientific">Symbiodinium microadriaticum</name>
    <name type="common">Dinoflagellate</name>
    <name type="synonym">Zooxanthella microadriatica</name>
    <dbReference type="NCBI Taxonomy" id="2951"/>
    <lineage>
        <taxon>Eukaryota</taxon>
        <taxon>Sar</taxon>
        <taxon>Alveolata</taxon>
        <taxon>Dinophyceae</taxon>
        <taxon>Suessiales</taxon>
        <taxon>Symbiodiniaceae</taxon>
        <taxon>Symbiodinium</taxon>
    </lineage>
</organism>